<reference evidence="2" key="2">
    <citation type="submission" date="2014-02" db="EMBL/GenBank/DDBJ databases">
        <title>Complete DNA sequence of /Kuraishia capsulata/ illustrates novel genomic features among budding yeasts (/Saccharomycotina/).</title>
        <authorList>
            <person name="Morales L."/>
            <person name="Noel B."/>
            <person name="Porcel B."/>
            <person name="Marcet-Houben M."/>
            <person name="Hullo M-F."/>
            <person name="Sacerdot C."/>
            <person name="Tekaia F."/>
            <person name="Leh-Louis V."/>
            <person name="Despons L."/>
            <person name="Khanna V."/>
            <person name="Aury J-M."/>
            <person name="Barbe V."/>
            <person name="Couloux A."/>
            <person name="Labadie K."/>
            <person name="Pelletier E."/>
            <person name="Souciet J-L."/>
            <person name="Boekhout T."/>
            <person name="Gabaldon T."/>
            <person name="Wincker P."/>
            <person name="Dujon B."/>
        </authorList>
    </citation>
    <scope>NUCLEOTIDE SEQUENCE</scope>
    <source>
        <strain evidence="2">CBS 1993</strain>
    </source>
</reference>
<dbReference type="InterPro" id="IPR005225">
    <property type="entry name" value="Small_GTP-bd"/>
</dbReference>
<dbReference type="SMART" id="SM00176">
    <property type="entry name" value="RAN"/>
    <property type="match status" value="1"/>
</dbReference>
<dbReference type="NCBIfam" id="TIGR00231">
    <property type="entry name" value="small_GTP"/>
    <property type="match status" value="1"/>
</dbReference>
<dbReference type="SUPFAM" id="SSF52540">
    <property type="entry name" value="P-loop containing nucleoside triphosphate hydrolases"/>
    <property type="match status" value="1"/>
</dbReference>
<sequence>MLRKNSLDSIDTSSIGTPSLQPTISRQRIDHYDYLAKIILVGPSGCGKSSLFHRFMKGGWNTLTSQTIGVEFSSKILSLGPSNVDNVKMKMQLWDTAGQERFRSLTRGYYRGSAGVILVYDVMDKKSFAMMREFMIDIKNLTESTVSIVLVANKCDLLDSPEVNPDELVTKEEALEFCLEYSRELATEIPLVYASALKNVNVTESFEKLGYSVLTKVELGTLDPENVNSGVQYGDFPFYSEVGNSSVLTVSTDHRKRALAALRKKQSLTLSLNLSEDEERTGWTCCGW</sequence>
<dbReference type="OrthoDB" id="9989112at2759"/>
<dbReference type="CDD" id="cd00154">
    <property type="entry name" value="Rab"/>
    <property type="match status" value="1"/>
</dbReference>
<organism evidence="2 3">
    <name type="scientific">Kuraishia capsulata CBS 1993</name>
    <dbReference type="NCBI Taxonomy" id="1382522"/>
    <lineage>
        <taxon>Eukaryota</taxon>
        <taxon>Fungi</taxon>
        <taxon>Dikarya</taxon>
        <taxon>Ascomycota</taxon>
        <taxon>Saccharomycotina</taxon>
        <taxon>Pichiomycetes</taxon>
        <taxon>Pichiales</taxon>
        <taxon>Pichiaceae</taxon>
        <taxon>Kuraishia</taxon>
    </lineage>
</organism>
<dbReference type="InterPro" id="IPR050209">
    <property type="entry name" value="Rab_GTPases_membrane_traffic"/>
</dbReference>
<evidence type="ECO:0000256" key="1">
    <source>
        <dbReference type="ARBA" id="ARBA00006270"/>
    </source>
</evidence>
<dbReference type="Pfam" id="PF00071">
    <property type="entry name" value="Ras"/>
    <property type="match status" value="1"/>
</dbReference>
<dbReference type="PANTHER" id="PTHR47979">
    <property type="entry name" value="DRAB11-RELATED"/>
    <property type="match status" value="1"/>
</dbReference>
<dbReference type="RefSeq" id="XP_022457723.1">
    <property type="nucleotide sequence ID" value="XM_022603887.1"/>
</dbReference>
<dbReference type="FunFam" id="3.40.50.300:FF:001447">
    <property type="entry name" value="Ras-related protein Rab-1B"/>
    <property type="match status" value="1"/>
</dbReference>
<dbReference type="HOGENOM" id="CLU_041217_23_1_1"/>
<dbReference type="PROSITE" id="PS51421">
    <property type="entry name" value="RAS"/>
    <property type="match status" value="1"/>
</dbReference>
<dbReference type="InterPro" id="IPR001806">
    <property type="entry name" value="Small_GTPase"/>
</dbReference>
<dbReference type="PROSITE" id="PS51419">
    <property type="entry name" value="RAB"/>
    <property type="match status" value="1"/>
</dbReference>
<dbReference type="PRINTS" id="PR00449">
    <property type="entry name" value="RASTRNSFRMNG"/>
</dbReference>
<keyword evidence="3" id="KW-1185">Reference proteome</keyword>
<dbReference type="GeneID" id="34519111"/>
<dbReference type="SMART" id="SM00174">
    <property type="entry name" value="RHO"/>
    <property type="match status" value="1"/>
</dbReference>
<reference evidence="2" key="1">
    <citation type="submission" date="2013-12" db="EMBL/GenBank/DDBJ databases">
        <authorList>
            <person name="Genoscope - CEA"/>
        </authorList>
    </citation>
    <scope>NUCLEOTIDE SEQUENCE</scope>
    <source>
        <strain evidence="2">CBS 1993</strain>
    </source>
</reference>
<dbReference type="EMBL" id="HG793126">
    <property type="protein sequence ID" value="CDK25712.1"/>
    <property type="molecule type" value="Genomic_DNA"/>
</dbReference>
<name>W6MLK2_9ASCO</name>
<dbReference type="Proteomes" id="UP000019384">
    <property type="component" value="Unassembled WGS sequence"/>
</dbReference>
<dbReference type="Gene3D" id="3.40.50.300">
    <property type="entry name" value="P-loop containing nucleotide triphosphate hydrolases"/>
    <property type="match status" value="1"/>
</dbReference>
<dbReference type="InterPro" id="IPR027417">
    <property type="entry name" value="P-loop_NTPase"/>
</dbReference>
<dbReference type="GO" id="GO:0003924">
    <property type="term" value="F:GTPase activity"/>
    <property type="evidence" value="ECO:0007669"/>
    <property type="project" value="InterPro"/>
</dbReference>
<evidence type="ECO:0000313" key="3">
    <source>
        <dbReference type="Proteomes" id="UP000019384"/>
    </source>
</evidence>
<evidence type="ECO:0008006" key="4">
    <source>
        <dbReference type="Google" id="ProtNLM"/>
    </source>
</evidence>
<dbReference type="AlphaFoldDB" id="W6MLK2"/>
<dbReference type="SMART" id="SM00173">
    <property type="entry name" value="RAS"/>
    <property type="match status" value="1"/>
</dbReference>
<evidence type="ECO:0000313" key="2">
    <source>
        <dbReference type="EMBL" id="CDK25712.1"/>
    </source>
</evidence>
<accession>W6MLK2</accession>
<comment type="similarity">
    <text evidence="1">Belongs to the small GTPase superfamily. Rab family.</text>
</comment>
<gene>
    <name evidence="2" type="ORF">KUCA_T00001682001</name>
</gene>
<dbReference type="GO" id="GO:0007033">
    <property type="term" value="P:vacuole organization"/>
    <property type="evidence" value="ECO:0007669"/>
    <property type="project" value="EnsemblFungi"/>
</dbReference>
<dbReference type="SMART" id="SM00175">
    <property type="entry name" value="RAB"/>
    <property type="match status" value="1"/>
</dbReference>
<dbReference type="STRING" id="1382522.W6MLK2"/>
<protein>
    <recommendedName>
        <fullName evidence="4">GTP-binding protein</fullName>
    </recommendedName>
</protein>
<dbReference type="GO" id="GO:0005525">
    <property type="term" value="F:GTP binding"/>
    <property type="evidence" value="ECO:0007669"/>
    <property type="project" value="InterPro"/>
</dbReference>
<proteinExistence type="inferred from homology"/>